<dbReference type="EMBL" id="JBDXSU010000005">
    <property type="protein sequence ID" value="MFB5190188.1"/>
    <property type="molecule type" value="Genomic_DNA"/>
</dbReference>
<dbReference type="SUPFAM" id="SSF46785">
    <property type="entry name" value="Winged helix' DNA-binding domain"/>
    <property type="match status" value="1"/>
</dbReference>
<keyword evidence="1" id="KW-0805">Transcription regulation</keyword>
<dbReference type="PANTHER" id="PTHR33204">
    <property type="entry name" value="TRANSCRIPTIONAL REGULATOR, MARR FAMILY"/>
    <property type="match status" value="1"/>
</dbReference>
<keyword evidence="2" id="KW-0238">DNA-binding</keyword>
<proteinExistence type="predicted"/>
<name>A0ABV5ADD9_9BACL</name>
<evidence type="ECO:0000256" key="1">
    <source>
        <dbReference type="ARBA" id="ARBA00023015"/>
    </source>
</evidence>
<dbReference type="Gene3D" id="1.10.10.10">
    <property type="entry name" value="Winged helix-like DNA-binding domain superfamily/Winged helix DNA-binding domain"/>
    <property type="match status" value="1"/>
</dbReference>
<evidence type="ECO:0000313" key="6">
    <source>
        <dbReference type="Proteomes" id="UP001579974"/>
    </source>
</evidence>
<evidence type="ECO:0000256" key="3">
    <source>
        <dbReference type="ARBA" id="ARBA00023163"/>
    </source>
</evidence>
<accession>A0ABV5ADD9</accession>
<gene>
    <name evidence="5" type="ORF">KKP3000_003633</name>
</gene>
<feature type="domain" description="HTH hxlR-type" evidence="4">
    <location>
        <begin position="8"/>
        <end position="107"/>
    </location>
</feature>
<protein>
    <submittedName>
        <fullName evidence="5">Helix-turn-helix domain-containing protein</fullName>
    </submittedName>
</protein>
<dbReference type="InterPro" id="IPR002577">
    <property type="entry name" value="HTH_HxlR"/>
</dbReference>
<reference evidence="5 6" key="1">
    <citation type="journal article" date="2024" name="Int. J. Mol. Sci.">
        <title>Exploration of Alicyclobacillus spp. Genome in Search of Antibiotic Resistance.</title>
        <authorList>
            <person name="Bucka-Kolendo J."/>
            <person name="Kiousi D.E."/>
            <person name="Dekowska A."/>
            <person name="Mikolajczuk-Szczyrba A."/>
            <person name="Karadedos D.M."/>
            <person name="Michael P."/>
            <person name="Galanis A."/>
            <person name="Sokolowska B."/>
        </authorList>
    </citation>
    <scope>NUCLEOTIDE SEQUENCE [LARGE SCALE GENOMIC DNA]</scope>
    <source>
        <strain evidence="5 6">KKP 3000</strain>
    </source>
</reference>
<dbReference type="PANTHER" id="PTHR33204:SF29">
    <property type="entry name" value="TRANSCRIPTIONAL REGULATOR"/>
    <property type="match status" value="1"/>
</dbReference>
<dbReference type="InterPro" id="IPR036388">
    <property type="entry name" value="WH-like_DNA-bd_sf"/>
</dbReference>
<keyword evidence="3" id="KW-0804">Transcription</keyword>
<comment type="caution">
    <text evidence="5">The sequence shown here is derived from an EMBL/GenBank/DDBJ whole genome shotgun (WGS) entry which is preliminary data.</text>
</comment>
<sequence length="117" mass="13930">MNQPAERCLVNSTLDIISGKWKMMILFQLMPESTLRFNELKKRIPGITQRVLTKQLRELEQEDIIERRIYPEIPPRVEYSVTEYGRTLQPILTLLHEWGEAHLTRKERRDSVEPELT</sequence>
<organism evidence="5 6">
    <name type="scientific">Alicyclobacillus fastidiosus</name>
    <dbReference type="NCBI Taxonomy" id="392011"/>
    <lineage>
        <taxon>Bacteria</taxon>
        <taxon>Bacillati</taxon>
        <taxon>Bacillota</taxon>
        <taxon>Bacilli</taxon>
        <taxon>Bacillales</taxon>
        <taxon>Alicyclobacillaceae</taxon>
        <taxon>Alicyclobacillus</taxon>
    </lineage>
</organism>
<keyword evidence="6" id="KW-1185">Reference proteome</keyword>
<dbReference type="PROSITE" id="PS51118">
    <property type="entry name" value="HTH_HXLR"/>
    <property type="match status" value="1"/>
</dbReference>
<dbReference type="Pfam" id="PF01638">
    <property type="entry name" value="HxlR"/>
    <property type="match status" value="1"/>
</dbReference>
<evidence type="ECO:0000259" key="4">
    <source>
        <dbReference type="PROSITE" id="PS51118"/>
    </source>
</evidence>
<dbReference type="RefSeq" id="WP_275473756.1">
    <property type="nucleotide sequence ID" value="NZ_CP162940.1"/>
</dbReference>
<evidence type="ECO:0000313" key="5">
    <source>
        <dbReference type="EMBL" id="MFB5190188.1"/>
    </source>
</evidence>
<dbReference type="InterPro" id="IPR036390">
    <property type="entry name" value="WH_DNA-bd_sf"/>
</dbReference>
<dbReference type="Proteomes" id="UP001579974">
    <property type="component" value="Unassembled WGS sequence"/>
</dbReference>
<evidence type="ECO:0000256" key="2">
    <source>
        <dbReference type="ARBA" id="ARBA00023125"/>
    </source>
</evidence>